<evidence type="ECO:0000256" key="1">
    <source>
        <dbReference type="SAM" id="Phobius"/>
    </source>
</evidence>
<dbReference type="Pfam" id="PF01882">
    <property type="entry name" value="DUF58"/>
    <property type="match status" value="1"/>
</dbReference>
<dbReference type="RefSeq" id="WP_204501407.1">
    <property type="nucleotide sequence ID" value="NZ_JAFBDR010000021.1"/>
</dbReference>
<organism evidence="3 4">
    <name type="scientific">Aquibacillus albus</name>
    <dbReference type="NCBI Taxonomy" id="1168171"/>
    <lineage>
        <taxon>Bacteria</taxon>
        <taxon>Bacillati</taxon>
        <taxon>Bacillota</taxon>
        <taxon>Bacilli</taxon>
        <taxon>Bacillales</taxon>
        <taxon>Bacillaceae</taxon>
        <taxon>Aquibacillus</taxon>
    </lineage>
</organism>
<keyword evidence="4" id="KW-1185">Reference proteome</keyword>
<keyword evidence="1" id="KW-1133">Transmembrane helix</keyword>
<dbReference type="PANTHER" id="PTHR34351">
    <property type="entry name" value="SLR1927 PROTEIN-RELATED"/>
    <property type="match status" value="1"/>
</dbReference>
<feature type="domain" description="DUF58" evidence="2">
    <location>
        <begin position="214"/>
        <end position="412"/>
    </location>
</feature>
<keyword evidence="1" id="KW-0812">Transmembrane</keyword>
<evidence type="ECO:0000313" key="3">
    <source>
        <dbReference type="EMBL" id="MBM7572773.1"/>
    </source>
</evidence>
<name>A0ABS2N3R6_9BACI</name>
<feature type="transmembrane region" description="Helical" evidence="1">
    <location>
        <begin position="29"/>
        <end position="50"/>
    </location>
</feature>
<dbReference type="PANTHER" id="PTHR34351:SF2">
    <property type="entry name" value="DUF58 DOMAIN-CONTAINING PROTEIN"/>
    <property type="match status" value="1"/>
</dbReference>
<reference evidence="3 4" key="1">
    <citation type="submission" date="2021-01" db="EMBL/GenBank/DDBJ databases">
        <title>Genomic Encyclopedia of Type Strains, Phase IV (KMG-IV): sequencing the most valuable type-strain genomes for metagenomic binning, comparative biology and taxonomic classification.</title>
        <authorList>
            <person name="Goeker M."/>
        </authorList>
    </citation>
    <scope>NUCLEOTIDE SEQUENCE [LARGE SCALE GENOMIC DNA]</scope>
    <source>
        <strain evidence="3 4">DSM 23711</strain>
    </source>
</reference>
<comment type="caution">
    <text evidence="3">The sequence shown here is derived from an EMBL/GenBank/DDBJ whole genome shotgun (WGS) entry which is preliminary data.</text>
</comment>
<evidence type="ECO:0000259" key="2">
    <source>
        <dbReference type="Pfam" id="PF01882"/>
    </source>
</evidence>
<protein>
    <submittedName>
        <fullName evidence="3">Uncharacterized protein (DUF58 family)</fullName>
    </submittedName>
</protein>
<keyword evidence="1" id="KW-0472">Membrane</keyword>
<proteinExistence type="predicted"/>
<dbReference type="EMBL" id="JAFBDR010000021">
    <property type="protein sequence ID" value="MBM7572773.1"/>
    <property type="molecule type" value="Genomic_DNA"/>
</dbReference>
<sequence length="415" mass="48325">MALKYLFVVILFGVFYSYAMFQGGFVSWFLFYSFLPLVIYMFLLLAYPISNWHVSRSLSKQVVQAGDQVKIELEINRKFGFPLYYLVVEEFFPSSLQQKHVTRKNYQFLNEPQALTLKRQVKKVTFPWFKRTIRFQYSLTDLPRGEHRLRALRVKTGDFFGFIKKEYVYEVNNYILVYPPKRKVLVKEKVNSFDEGASPTFQVNMKNSNIVSGIREYMPGDRFSWIDWKATARKNTVMTKEFEQEKSSSMLLLLDATDYQGINKIGFEASVELTCSILESYRKRTAQLAFISLGEEQVFFPLNQNPGKDSLIMSFLATVQPGGNTAFPQLLMEQSKRIPNGLVIMLVTTNVSQSVKQSIDQLRQKSKRVMIYLIKPKNQLLDADNRLIQQMKVEGTQVNVLTEEQLIKQEFEVNM</sequence>
<accession>A0ABS2N3R6</accession>
<dbReference type="InterPro" id="IPR002881">
    <property type="entry name" value="DUF58"/>
</dbReference>
<evidence type="ECO:0000313" key="4">
    <source>
        <dbReference type="Proteomes" id="UP001296943"/>
    </source>
</evidence>
<gene>
    <name evidence="3" type="ORF">JOC48_003304</name>
</gene>
<dbReference type="Proteomes" id="UP001296943">
    <property type="component" value="Unassembled WGS sequence"/>
</dbReference>